<dbReference type="CDD" id="cd00496">
    <property type="entry name" value="PheRS_alpha_core"/>
    <property type="match status" value="1"/>
</dbReference>
<evidence type="ECO:0000256" key="1">
    <source>
        <dbReference type="ARBA" id="ARBA00004496"/>
    </source>
</evidence>
<evidence type="ECO:0000259" key="14">
    <source>
        <dbReference type="PROSITE" id="PS50862"/>
    </source>
</evidence>
<dbReference type="Pfam" id="PF02912">
    <property type="entry name" value="Phe_tRNA-synt_N"/>
    <property type="match status" value="1"/>
</dbReference>
<evidence type="ECO:0000256" key="8">
    <source>
        <dbReference type="ARBA" id="ARBA00022840"/>
    </source>
</evidence>
<comment type="catalytic activity">
    <reaction evidence="12 13">
        <text>tRNA(Phe) + L-phenylalanine + ATP = L-phenylalanyl-tRNA(Phe) + AMP + diphosphate + H(+)</text>
        <dbReference type="Rhea" id="RHEA:19413"/>
        <dbReference type="Rhea" id="RHEA-COMP:9668"/>
        <dbReference type="Rhea" id="RHEA-COMP:9699"/>
        <dbReference type="ChEBI" id="CHEBI:15378"/>
        <dbReference type="ChEBI" id="CHEBI:30616"/>
        <dbReference type="ChEBI" id="CHEBI:33019"/>
        <dbReference type="ChEBI" id="CHEBI:58095"/>
        <dbReference type="ChEBI" id="CHEBI:78442"/>
        <dbReference type="ChEBI" id="CHEBI:78531"/>
        <dbReference type="ChEBI" id="CHEBI:456215"/>
        <dbReference type="EC" id="6.1.1.20"/>
    </reaction>
</comment>
<keyword evidence="7 13" id="KW-0547">Nucleotide-binding</keyword>
<dbReference type="SUPFAM" id="SSF46589">
    <property type="entry name" value="tRNA-binding arm"/>
    <property type="match status" value="1"/>
</dbReference>
<evidence type="ECO:0000256" key="13">
    <source>
        <dbReference type="HAMAP-Rule" id="MF_00281"/>
    </source>
</evidence>
<gene>
    <name evidence="13 15" type="primary">pheS</name>
    <name evidence="15" type="ORF">G6048_05920</name>
</gene>
<dbReference type="InterPro" id="IPR010978">
    <property type="entry name" value="tRNA-bd_arm"/>
</dbReference>
<comment type="subcellular location">
    <subcellularLocation>
        <location evidence="1 13">Cytoplasm</location>
    </subcellularLocation>
</comment>
<evidence type="ECO:0000256" key="3">
    <source>
        <dbReference type="ARBA" id="ARBA00011209"/>
    </source>
</evidence>
<dbReference type="PROSITE" id="PS50862">
    <property type="entry name" value="AA_TRNA_LIGASE_II"/>
    <property type="match status" value="1"/>
</dbReference>
<evidence type="ECO:0000256" key="9">
    <source>
        <dbReference type="ARBA" id="ARBA00022842"/>
    </source>
</evidence>
<comment type="similarity">
    <text evidence="2 13">Belongs to the class-II aminoacyl-tRNA synthetase family. Phe-tRNA synthetase alpha subunit type 1 subfamily.</text>
</comment>
<organism evidence="15 16">
    <name type="scientific">Streptomyces ureilyticus</name>
    <dbReference type="NCBI Taxonomy" id="1775131"/>
    <lineage>
        <taxon>Bacteria</taxon>
        <taxon>Bacillati</taxon>
        <taxon>Actinomycetota</taxon>
        <taxon>Actinomycetes</taxon>
        <taxon>Kitasatosporales</taxon>
        <taxon>Streptomycetaceae</taxon>
        <taxon>Streptomyces</taxon>
    </lineage>
</organism>
<evidence type="ECO:0000256" key="4">
    <source>
        <dbReference type="ARBA" id="ARBA00022490"/>
    </source>
</evidence>
<dbReference type="InterPro" id="IPR002319">
    <property type="entry name" value="Phenylalanyl-tRNA_Synthase"/>
</dbReference>
<evidence type="ECO:0000256" key="6">
    <source>
        <dbReference type="ARBA" id="ARBA00022723"/>
    </source>
</evidence>
<keyword evidence="9 13" id="KW-0460">Magnesium</keyword>
<dbReference type="Pfam" id="PF01409">
    <property type="entry name" value="tRNA-synt_2d"/>
    <property type="match status" value="1"/>
</dbReference>
<sequence>MSAPNKSYDPVEVEALKPEQIERMRDEALAAFAAADSLDALHEAKVAHTGPTSPLALANREIGALPPHAKADAGKRVGQARGAVNKGLAARQVELEAERDARVLVEEAVDVTLPYDRVPAGARHPLTTMMERVADVFVSMGYEIAEGPEVEAEWFNFDALNFGPDHPARQMQDTFFVQTASNSGSAAGKGADSDGESGVVLRTHTSPVQARAMLDREPPVYVVCPGRVFRTDELDATHTPVFHQIELLAVDEGLTMADLKGTLDHMVQSLFGADMKTRLRPNYFPFTEPSAEMDMLCYVCKGESVGNPDRSCRTCSSEGWIELGGCGMVNPRVLTACGVDPEKYSGFAFGFGIERMLMFRHNVEDMRDMVEGDVRFTRPFGMEI</sequence>
<dbReference type="InterPro" id="IPR045864">
    <property type="entry name" value="aa-tRNA-synth_II/BPL/LPL"/>
</dbReference>
<dbReference type="EC" id="6.1.1.20" evidence="13"/>
<dbReference type="InterPro" id="IPR004188">
    <property type="entry name" value="Phe-tRNA_ligase_II_N"/>
</dbReference>
<dbReference type="PANTHER" id="PTHR11538:SF41">
    <property type="entry name" value="PHENYLALANINE--TRNA LIGASE, MITOCHONDRIAL"/>
    <property type="match status" value="1"/>
</dbReference>
<proteinExistence type="inferred from homology"/>
<dbReference type="EMBL" id="JAAKZX010000011">
    <property type="protein sequence ID" value="NGO41730.1"/>
    <property type="molecule type" value="Genomic_DNA"/>
</dbReference>
<keyword evidence="16" id="KW-1185">Reference proteome</keyword>
<evidence type="ECO:0000256" key="11">
    <source>
        <dbReference type="ARBA" id="ARBA00023146"/>
    </source>
</evidence>
<dbReference type="PANTHER" id="PTHR11538">
    <property type="entry name" value="PHENYLALANYL-TRNA SYNTHETASE"/>
    <property type="match status" value="1"/>
</dbReference>
<reference evidence="15 16" key="1">
    <citation type="submission" date="2020-02" db="EMBL/GenBank/DDBJ databases">
        <title>Whole-genome analyses of novel actinobacteria.</title>
        <authorList>
            <person name="Sahin N."/>
            <person name="Tokatli A."/>
        </authorList>
    </citation>
    <scope>NUCLEOTIDE SEQUENCE [LARGE SCALE GENOMIC DNA]</scope>
    <source>
        <strain evidence="15 16">YC419</strain>
    </source>
</reference>
<keyword evidence="11 13" id="KW-0030">Aminoacyl-tRNA synthetase</keyword>
<accession>A0ABX0DJU4</accession>
<evidence type="ECO:0000313" key="16">
    <source>
        <dbReference type="Proteomes" id="UP001518140"/>
    </source>
</evidence>
<dbReference type="GO" id="GO:0004826">
    <property type="term" value="F:phenylalanine-tRNA ligase activity"/>
    <property type="evidence" value="ECO:0007669"/>
    <property type="project" value="UniProtKB-EC"/>
</dbReference>
<dbReference type="Proteomes" id="UP001518140">
    <property type="component" value="Unassembled WGS sequence"/>
</dbReference>
<dbReference type="InterPro" id="IPR006195">
    <property type="entry name" value="aa-tRNA-synth_II"/>
</dbReference>
<comment type="subunit">
    <text evidence="3 13">Tetramer of two alpha and two beta subunits.</text>
</comment>
<evidence type="ECO:0000256" key="7">
    <source>
        <dbReference type="ARBA" id="ARBA00022741"/>
    </source>
</evidence>
<evidence type="ECO:0000256" key="10">
    <source>
        <dbReference type="ARBA" id="ARBA00022917"/>
    </source>
</evidence>
<protein>
    <recommendedName>
        <fullName evidence="13">Phenylalanine--tRNA ligase alpha subunit</fullName>
        <ecNumber evidence="13">6.1.1.20</ecNumber>
    </recommendedName>
    <alternativeName>
        <fullName evidence="13">Phenylalanyl-tRNA synthetase alpha subunit</fullName>
        <shortName evidence="13">PheRS</shortName>
    </alternativeName>
</protein>
<keyword evidence="5 13" id="KW-0436">Ligase</keyword>
<keyword evidence="8 13" id="KW-0067">ATP-binding</keyword>
<evidence type="ECO:0000256" key="5">
    <source>
        <dbReference type="ARBA" id="ARBA00022598"/>
    </source>
</evidence>
<evidence type="ECO:0000313" key="15">
    <source>
        <dbReference type="EMBL" id="NGO41730.1"/>
    </source>
</evidence>
<comment type="caution">
    <text evidence="15">The sequence shown here is derived from an EMBL/GenBank/DDBJ whole genome shotgun (WGS) entry which is preliminary data.</text>
</comment>
<keyword evidence="4 13" id="KW-0963">Cytoplasm</keyword>
<dbReference type="SUPFAM" id="SSF55681">
    <property type="entry name" value="Class II aaRS and biotin synthetases"/>
    <property type="match status" value="1"/>
</dbReference>
<dbReference type="Gene3D" id="3.30.930.10">
    <property type="entry name" value="Bira Bifunctional Protein, Domain 2"/>
    <property type="match status" value="1"/>
</dbReference>
<evidence type="ECO:0000256" key="2">
    <source>
        <dbReference type="ARBA" id="ARBA00010207"/>
    </source>
</evidence>
<keyword evidence="6 13" id="KW-0479">Metal-binding</keyword>
<name>A0ABX0DJU4_9ACTN</name>
<dbReference type="InterPro" id="IPR022911">
    <property type="entry name" value="Phe_tRNA_ligase_alpha1_bac"/>
</dbReference>
<keyword evidence="10 13" id="KW-0648">Protein biosynthesis</keyword>
<dbReference type="HAMAP" id="MF_00281">
    <property type="entry name" value="Phe_tRNA_synth_alpha1"/>
    <property type="match status" value="1"/>
</dbReference>
<dbReference type="InterPro" id="IPR004529">
    <property type="entry name" value="Phe-tRNA-synth_IIc_asu"/>
</dbReference>
<evidence type="ECO:0000256" key="12">
    <source>
        <dbReference type="ARBA" id="ARBA00049255"/>
    </source>
</evidence>
<feature type="domain" description="Aminoacyl-transfer RNA synthetases class-II family profile" evidence="14">
    <location>
        <begin position="127"/>
        <end position="379"/>
    </location>
</feature>
<feature type="binding site" evidence="13">
    <location>
        <position position="288"/>
    </location>
    <ligand>
        <name>Mg(2+)</name>
        <dbReference type="ChEBI" id="CHEBI:18420"/>
        <note>shared with beta subunit</note>
    </ligand>
</feature>
<dbReference type="NCBIfam" id="TIGR00468">
    <property type="entry name" value="pheS"/>
    <property type="match status" value="1"/>
</dbReference>
<dbReference type="RefSeq" id="WP_165338366.1">
    <property type="nucleotide sequence ID" value="NZ_JAAKZX010000011.1"/>
</dbReference>
<comment type="cofactor">
    <cofactor evidence="13">
        <name>Mg(2+)</name>
        <dbReference type="ChEBI" id="CHEBI:18420"/>
    </cofactor>
    <text evidence="13">Binds 2 magnesium ions per tetramer.</text>
</comment>